<keyword evidence="4" id="KW-1185">Reference proteome</keyword>
<dbReference type="InterPro" id="IPR013538">
    <property type="entry name" value="ASHA1/2-like_C"/>
</dbReference>
<protein>
    <submittedName>
        <fullName evidence="3">SRPBCC domain-containing protein</fullName>
    </submittedName>
</protein>
<accession>A0ABT6BK43</accession>
<dbReference type="RefSeq" id="WP_276344260.1">
    <property type="nucleotide sequence ID" value="NZ_JARJOW010000005.1"/>
</dbReference>
<reference evidence="3 4" key="1">
    <citation type="submission" date="2023-03" db="EMBL/GenBank/DDBJ databases">
        <title>Genome sequencing of Aquirufa.</title>
        <authorList>
            <person name="Pitt A."/>
            <person name="Hahn M.W."/>
        </authorList>
    </citation>
    <scope>NUCLEOTIDE SEQUENCE [LARGE SCALE GENOMIC DNA]</scope>
    <source>
        <strain evidence="3 4">WAEICH-18A</strain>
    </source>
</reference>
<evidence type="ECO:0000259" key="2">
    <source>
        <dbReference type="Pfam" id="PF08327"/>
    </source>
</evidence>
<sequence>MIDNFTTDIHSDMTQIQVTAHIQASIQQVWDCWTQAEHVKHWNFASENWHCPDAQNTLEEGKEFHYTMADKDGSFSFDFWGTFTQIDPLKNLEITLGDGRRLSVQFIPEGDSVWVKESFDPESENPEEMQKMGWQMILDNFKKYVEQLPA</sequence>
<dbReference type="SUPFAM" id="SSF55961">
    <property type="entry name" value="Bet v1-like"/>
    <property type="match status" value="1"/>
</dbReference>
<evidence type="ECO:0000313" key="4">
    <source>
        <dbReference type="Proteomes" id="UP001321344"/>
    </source>
</evidence>
<feature type="domain" description="Activator of Hsp90 ATPase homologue 1/2-like C-terminal" evidence="2">
    <location>
        <begin position="24"/>
        <end position="146"/>
    </location>
</feature>
<comment type="caution">
    <text evidence="3">The sequence shown here is derived from an EMBL/GenBank/DDBJ whole genome shotgun (WGS) entry which is preliminary data.</text>
</comment>
<organism evidence="3 4">
    <name type="scientific">Aquirufa aurantiipilula</name>
    <dbReference type="NCBI Taxonomy" id="2696561"/>
    <lineage>
        <taxon>Bacteria</taxon>
        <taxon>Pseudomonadati</taxon>
        <taxon>Bacteroidota</taxon>
        <taxon>Cytophagia</taxon>
        <taxon>Cytophagales</taxon>
        <taxon>Flectobacillaceae</taxon>
        <taxon>Aquirufa</taxon>
    </lineage>
</organism>
<evidence type="ECO:0000313" key="3">
    <source>
        <dbReference type="EMBL" id="MDF5690739.1"/>
    </source>
</evidence>
<comment type="similarity">
    <text evidence="1">Belongs to the AHA1 family.</text>
</comment>
<evidence type="ECO:0000256" key="1">
    <source>
        <dbReference type="ARBA" id="ARBA00006817"/>
    </source>
</evidence>
<dbReference type="InterPro" id="IPR023393">
    <property type="entry name" value="START-like_dom_sf"/>
</dbReference>
<proteinExistence type="inferred from homology"/>
<dbReference type="Proteomes" id="UP001321344">
    <property type="component" value="Unassembled WGS sequence"/>
</dbReference>
<gene>
    <name evidence="3" type="ORF">PQG43_07695</name>
</gene>
<dbReference type="Gene3D" id="3.30.530.20">
    <property type="match status" value="1"/>
</dbReference>
<dbReference type="Pfam" id="PF08327">
    <property type="entry name" value="AHSA1"/>
    <property type="match status" value="1"/>
</dbReference>
<name>A0ABT6BK43_9BACT</name>
<dbReference type="EMBL" id="JARJOW010000005">
    <property type="protein sequence ID" value="MDF5690739.1"/>
    <property type="molecule type" value="Genomic_DNA"/>
</dbReference>